<keyword evidence="2" id="KW-1185">Reference proteome</keyword>
<name>A0ABD1VV21_9LAMI</name>
<evidence type="ECO:0000313" key="1">
    <source>
        <dbReference type="EMBL" id="KAL2541196.1"/>
    </source>
</evidence>
<dbReference type="EMBL" id="JBFOLK010000001">
    <property type="protein sequence ID" value="KAL2541196.1"/>
    <property type="molecule type" value="Genomic_DNA"/>
</dbReference>
<accession>A0ABD1VV21</accession>
<gene>
    <name evidence="1" type="ORF">Adt_02174</name>
</gene>
<organism evidence="1 2">
    <name type="scientific">Abeliophyllum distichum</name>
    <dbReference type="NCBI Taxonomy" id="126358"/>
    <lineage>
        <taxon>Eukaryota</taxon>
        <taxon>Viridiplantae</taxon>
        <taxon>Streptophyta</taxon>
        <taxon>Embryophyta</taxon>
        <taxon>Tracheophyta</taxon>
        <taxon>Spermatophyta</taxon>
        <taxon>Magnoliopsida</taxon>
        <taxon>eudicotyledons</taxon>
        <taxon>Gunneridae</taxon>
        <taxon>Pentapetalae</taxon>
        <taxon>asterids</taxon>
        <taxon>lamiids</taxon>
        <taxon>Lamiales</taxon>
        <taxon>Oleaceae</taxon>
        <taxon>Forsythieae</taxon>
        <taxon>Abeliophyllum</taxon>
    </lineage>
</organism>
<comment type="caution">
    <text evidence="1">The sequence shown here is derived from an EMBL/GenBank/DDBJ whole genome shotgun (WGS) entry which is preliminary data.</text>
</comment>
<sequence>MRQIIERYMQAKGPSILQRDTRMAEMSYNVNLQEKENQEMYHWLMNNHIQSQAEAMEHQHHQQAMTQLKLLEEQPLLNQLQAFGQDLQPSASDMPMLQLGTLPLNTHSTFEMSS</sequence>
<proteinExistence type="predicted"/>
<dbReference type="Proteomes" id="UP001604336">
    <property type="component" value="Unassembled WGS sequence"/>
</dbReference>
<reference evidence="2" key="1">
    <citation type="submission" date="2024-07" db="EMBL/GenBank/DDBJ databases">
        <title>Two chromosome-level genome assemblies of Korean endemic species Abeliophyllum distichum and Forsythia ovata (Oleaceae).</title>
        <authorList>
            <person name="Jang H."/>
        </authorList>
    </citation>
    <scope>NUCLEOTIDE SEQUENCE [LARGE SCALE GENOMIC DNA]</scope>
</reference>
<protein>
    <submittedName>
        <fullName evidence="1">MADS-box protein defh21</fullName>
    </submittedName>
</protein>
<dbReference type="AlphaFoldDB" id="A0ABD1VV21"/>
<evidence type="ECO:0000313" key="2">
    <source>
        <dbReference type="Proteomes" id="UP001604336"/>
    </source>
</evidence>